<keyword evidence="5" id="KW-1185">Reference proteome</keyword>
<dbReference type="InterPro" id="IPR000408">
    <property type="entry name" value="Reg_chr_condens"/>
</dbReference>
<gene>
    <name evidence="4" type="ORF">MNOR_LOCUS10624</name>
</gene>
<dbReference type="Pfam" id="PF25383">
    <property type="entry name" value="PH_alsin"/>
    <property type="match status" value="1"/>
</dbReference>
<accession>A0AAV2QFF1</accession>
<dbReference type="InterPro" id="IPR057248">
    <property type="entry name" value="Alsin-like_PH"/>
</dbReference>
<dbReference type="PANTHER" id="PTHR46089">
    <property type="entry name" value="ALSIN HOMOLOG"/>
    <property type="match status" value="1"/>
</dbReference>
<keyword evidence="1" id="KW-0677">Repeat</keyword>
<dbReference type="SUPFAM" id="SSF82185">
    <property type="entry name" value="Histone H3 K4-specific methyltransferase SET7/9 N-terminal domain"/>
    <property type="match status" value="1"/>
</dbReference>
<name>A0AAV2QFF1_MEGNR</name>
<evidence type="ECO:0000313" key="5">
    <source>
        <dbReference type="Proteomes" id="UP001497623"/>
    </source>
</evidence>
<dbReference type="EMBL" id="CAXKWB010005420">
    <property type="protein sequence ID" value="CAL4078348.1"/>
    <property type="molecule type" value="Genomic_DNA"/>
</dbReference>
<proteinExistence type="predicted"/>
<feature type="repeat" description="RCC1" evidence="2">
    <location>
        <begin position="52"/>
        <end position="103"/>
    </location>
</feature>
<dbReference type="PANTHER" id="PTHR46089:SF2">
    <property type="entry name" value="ALSIN HOMOLOG"/>
    <property type="match status" value="1"/>
</dbReference>
<dbReference type="SMART" id="SM00698">
    <property type="entry name" value="MORN"/>
    <property type="match status" value="2"/>
</dbReference>
<evidence type="ECO:0000256" key="1">
    <source>
        <dbReference type="ARBA" id="ARBA00022737"/>
    </source>
</evidence>
<dbReference type="InterPro" id="IPR009091">
    <property type="entry name" value="RCC1/BLIP-II"/>
</dbReference>
<protein>
    <recommendedName>
        <fullName evidence="3">Alsin-like PH-like domain-containing protein</fullName>
    </recommendedName>
</protein>
<dbReference type="SUPFAM" id="SSF50985">
    <property type="entry name" value="RCC1/BLIP-II"/>
    <property type="match status" value="1"/>
</dbReference>
<dbReference type="PROSITE" id="PS50012">
    <property type="entry name" value="RCC1_3"/>
    <property type="match status" value="1"/>
</dbReference>
<dbReference type="Proteomes" id="UP001497623">
    <property type="component" value="Unassembled WGS sequence"/>
</dbReference>
<dbReference type="InterPro" id="IPR003409">
    <property type="entry name" value="MORN"/>
</dbReference>
<feature type="domain" description="Alsin-like PH-like" evidence="3">
    <location>
        <begin position="587"/>
        <end position="686"/>
    </location>
</feature>
<sequence length="976" mass="111511">TSPDPTMFLKSCRKCRRSRFDPDQFDELGPLWASEESFHVGDQLINHDFDETEVWSWGNGTLGQLGHDDLLDRLHPAKLLGLTSHGVTKVVCGATCTAVLTKTQQVLAWGIIGNDGCTRYQSPRQLMLPNGVIAKDVAISDQGVFIMTLDGNIYHYKILVNKYVIIGKMIQQEKKHCLYSSILGRGNLIVLSVMKINSQVNDFLQIEMSYLYFLKMCEEKIVKPMLKIHRQEYHTSCSCHCSNVSSRSSFCNETLYLSTNNDSIKSNLTHTTSDLSNNVANQSINRSLNTTYNSNLLSESSSIYSTPPTNRKFIGMDNLSIASSSNLSNTSDKSALNLPCGKNLNTQQNYTKSSTPIQIKMRSGSLSSVQNQNLNIRHLNISPIISPAVRRRSSSSSTPSLNRTIPLSQSKQKDPLCMKQVAEEALLRALLDVAEVVRTELIGAFDKTDPYLPKLWQLKELKSVHQMYNKLLCDVISLGPIPIEGEKLQDIFEHARLHLNNLVPGMCMKSDNVFLEYIMMNPINHIKEYEKLLSCLRSTSTEASATAKDEIRLEYELWKKCQKGSKDRNVQAQSTHTFWSKHPKLSQRLISPGRFIIMNSEVQPIKLLESSNTTNNSFYLMTDVFVHNQKAFSQIYDLRTTWVEMENSNSGKVITLILPEERMKFVCKASNEYLWFKSLKDAINSCSQSLDEASETVFQASLSANKVKRTAQHIFIKYEKFKDAIYDGLWYQGCPHGEGEMRWSSGQRYMGYFKHGDYHGPGIMQYITSTGMVNFEAIWTSGKAAGHCIIRFSKCNIAYSYATTSAISNCHGAIVWRQIQTDSSDYTESWGAKWPHYNITFGRDKTFLGQWDNNSHVIDDVQYVIYTQMIKRGVVCGKSLKYRRLHGRSGAIRKYCYTNYFHRESINERNIDGDGVIWLTRLRRFKGNDLAGSVMWRRDIREQLLLRAHDQISALCRKKYYIWKQMSNRWRTIYTQ</sequence>
<dbReference type="AlphaFoldDB" id="A0AAV2QFF1"/>
<evidence type="ECO:0000259" key="3">
    <source>
        <dbReference type="Pfam" id="PF25383"/>
    </source>
</evidence>
<feature type="non-terminal residue" evidence="4">
    <location>
        <position position="976"/>
    </location>
</feature>
<reference evidence="4 5" key="1">
    <citation type="submission" date="2024-05" db="EMBL/GenBank/DDBJ databases">
        <authorList>
            <person name="Wallberg A."/>
        </authorList>
    </citation>
    <scope>NUCLEOTIDE SEQUENCE [LARGE SCALE GENOMIC DNA]</scope>
</reference>
<dbReference type="GO" id="GO:0005085">
    <property type="term" value="F:guanyl-nucleotide exchange factor activity"/>
    <property type="evidence" value="ECO:0007669"/>
    <property type="project" value="UniProtKB-KW"/>
</dbReference>
<comment type="caution">
    <text evidence="4">The sequence shown here is derived from an EMBL/GenBank/DDBJ whole genome shotgun (WGS) entry which is preliminary data.</text>
</comment>
<organism evidence="4 5">
    <name type="scientific">Meganyctiphanes norvegica</name>
    <name type="common">Northern krill</name>
    <name type="synonym">Thysanopoda norvegica</name>
    <dbReference type="NCBI Taxonomy" id="48144"/>
    <lineage>
        <taxon>Eukaryota</taxon>
        <taxon>Metazoa</taxon>
        <taxon>Ecdysozoa</taxon>
        <taxon>Arthropoda</taxon>
        <taxon>Crustacea</taxon>
        <taxon>Multicrustacea</taxon>
        <taxon>Malacostraca</taxon>
        <taxon>Eumalacostraca</taxon>
        <taxon>Eucarida</taxon>
        <taxon>Euphausiacea</taxon>
        <taxon>Euphausiidae</taxon>
        <taxon>Meganyctiphanes</taxon>
    </lineage>
</organism>
<evidence type="ECO:0000256" key="2">
    <source>
        <dbReference type="PROSITE-ProRule" id="PRU00235"/>
    </source>
</evidence>
<feature type="non-terminal residue" evidence="4">
    <location>
        <position position="1"/>
    </location>
</feature>
<dbReference type="Gene3D" id="2.130.10.30">
    <property type="entry name" value="Regulator of chromosome condensation 1/beta-lactamase-inhibitor protein II"/>
    <property type="match status" value="1"/>
</dbReference>
<dbReference type="Gene3D" id="2.20.110.10">
    <property type="entry name" value="Histone H3 K4-specific methyltransferase SET7/9 N-terminal domain"/>
    <property type="match status" value="1"/>
</dbReference>
<evidence type="ECO:0000313" key="4">
    <source>
        <dbReference type="EMBL" id="CAL4078348.1"/>
    </source>
</evidence>
<dbReference type="Pfam" id="PF00415">
    <property type="entry name" value="RCC1"/>
    <property type="match status" value="1"/>
</dbReference>
<dbReference type="InterPro" id="IPR051984">
    <property type="entry name" value="Alsin"/>
</dbReference>